<proteinExistence type="predicted"/>
<dbReference type="EMBL" id="BPLR01005882">
    <property type="protein sequence ID" value="GIY05817.1"/>
    <property type="molecule type" value="Genomic_DNA"/>
</dbReference>
<name>A0AAV4QBY1_CAEEX</name>
<keyword evidence="2" id="KW-1185">Reference proteome</keyword>
<dbReference type="SUPFAM" id="SSF49299">
    <property type="entry name" value="PKD domain"/>
    <property type="match status" value="1"/>
</dbReference>
<evidence type="ECO:0000313" key="1">
    <source>
        <dbReference type="EMBL" id="GIY05817.1"/>
    </source>
</evidence>
<gene>
    <name evidence="1" type="primary">AVEN_243272_1</name>
    <name evidence="1" type="ORF">CEXT_626541</name>
</gene>
<evidence type="ECO:0000313" key="2">
    <source>
        <dbReference type="Proteomes" id="UP001054945"/>
    </source>
</evidence>
<dbReference type="Gene3D" id="2.60.40.10">
    <property type="entry name" value="Immunoglobulins"/>
    <property type="match status" value="1"/>
</dbReference>
<dbReference type="InterPro" id="IPR035986">
    <property type="entry name" value="PKD_dom_sf"/>
</dbReference>
<dbReference type="Proteomes" id="UP001054945">
    <property type="component" value="Unassembled WGS sequence"/>
</dbReference>
<sequence>MVLKMKKEAIVVVTTALSGLSLWSPQNCTKVGTSAMLEATLDNGMNVTFSWMTDEFGEKYYNFEEAPVFTVENYTCFKEGNFSVTLNVTDGLISEEAVANVCCVNLVSRNWILKTNSPRIAPPGEITISLYYTGNKTYFPQGSSVDIDFGDNDIKIDIPFEDESFNVTETHIYQQGGVYNVTAQVSNSFDTEFFGSEVLLLDKLSDLIVYAQYSEDEDGDIKDLHGPQKTDVPLNAFVNFTCNISGTVENYTMEIEEKVLNQDFPQNVFRYKFESSFELLEESNNVTLRIRVMSETTGLGLQASPSSIKPGEEVTFNIEFVSTDPFTCISFDADEGEMVIMFVSSIIYSYETASTFHPVAKAFNTIFEVNVTAEVVVAMPPSNIWIEKLNSTNIKRPMTMYFKEETFRLETTALVYDHPSRSYEMNWQIDKITPSNDVIETIDISGIRSSNCSALRIPSRF</sequence>
<protein>
    <recommendedName>
        <fullName evidence="3">PKD domain-containing protein</fullName>
    </recommendedName>
</protein>
<comment type="caution">
    <text evidence="1">The sequence shown here is derived from an EMBL/GenBank/DDBJ whole genome shotgun (WGS) entry which is preliminary data.</text>
</comment>
<dbReference type="InterPro" id="IPR013783">
    <property type="entry name" value="Ig-like_fold"/>
</dbReference>
<evidence type="ECO:0008006" key="3">
    <source>
        <dbReference type="Google" id="ProtNLM"/>
    </source>
</evidence>
<organism evidence="1 2">
    <name type="scientific">Caerostris extrusa</name>
    <name type="common">Bark spider</name>
    <name type="synonym">Caerostris bankana</name>
    <dbReference type="NCBI Taxonomy" id="172846"/>
    <lineage>
        <taxon>Eukaryota</taxon>
        <taxon>Metazoa</taxon>
        <taxon>Ecdysozoa</taxon>
        <taxon>Arthropoda</taxon>
        <taxon>Chelicerata</taxon>
        <taxon>Arachnida</taxon>
        <taxon>Araneae</taxon>
        <taxon>Araneomorphae</taxon>
        <taxon>Entelegynae</taxon>
        <taxon>Araneoidea</taxon>
        <taxon>Araneidae</taxon>
        <taxon>Caerostris</taxon>
    </lineage>
</organism>
<accession>A0AAV4QBY1</accession>
<dbReference type="AlphaFoldDB" id="A0AAV4QBY1"/>
<reference evidence="1 2" key="1">
    <citation type="submission" date="2021-06" db="EMBL/GenBank/DDBJ databases">
        <title>Caerostris extrusa draft genome.</title>
        <authorList>
            <person name="Kono N."/>
            <person name="Arakawa K."/>
        </authorList>
    </citation>
    <scope>NUCLEOTIDE SEQUENCE [LARGE SCALE GENOMIC DNA]</scope>
</reference>